<dbReference type="EMBL" id="CZPZ01000023">
    <property type="protein sequence ID" value="CUS37202.1"/>
    <property type="molecule type" value="Genomic_DNA"/>
</dbReference>
<dbReference type="AlphaFoldDB" id="A0A0S4LQ37"/>
<sequence>MLFEEQVVELLRRCEKLVGKELSQIRSDLKSAQTRGAAVWELLVIEASAHMGALQHEPRQNGTLDI</sequence>
<evidence type="ECO:0000313" key="2">
    <source>
        <dbReference type="Proteomes" id="UP000198736"/>
    </source>
</evidence>
<accession>A0A0S4LQ37</accession>
<name>A0A0S4LQ37_9BACT</name>
<evidence type="ECO:0000313" key="1">
    <source>
        <dbReference type="EMBL" id="CUS37202.1"/>
    </source>
</evidence>
<dbReference type="Proteomes" id="UP000198736">
    <property type="component" value="Unassembled WGS sequence"/>
</dbReference>
<organism evidence="1 2">
    <name type="scientific">Candidatus Nitrospira nitrificans</name>
    <dbReference type="NCBI Taxonomy" id="1742973"/>
    <lineage>
        <taxon>Bacteria</taxon>
        <taxon>Pseudomonadati</taxon>
        <taxon>Nitrospirota</taxon>
        <taxon>Nitrospiria</taxon>
        <taxon>Nitrospirales</taxon>
        <taxon>Nitrospiraceae</taxon>
        <taxon>Nitrospira</taxon>
    </lineage>
</organism>
<protein>
    <submittedName>
        <fullName evidence="1">Uncharacterized protein</fullName>
    </submittedName>
</protein>
<keyword evidence="2" id="KW-1185">Reference proteome</keyword>
<reference evidence="2" key="1">
    <citation type="submission" date="2015-10" db="EMBL/GenBank/DDBJ databases">
        <authorList>
            <person name="Luecker S."/>
            <person name="Luecker S."/>
        </authorList>
    </citation>
    <scope>NUCLEOTIDE SEQUENCE [LARGE SCALE GENOMIC DNA]</scope>
</reference>
<proteinExistence type="predicted"/>
<gene>
    <name evidence="1" type="ORF">COMA2_30125</name>
</gene>